<dbReference type="InterPro" id="IPR000445">
    <property type="entry name" value="HhH_motif"/>
</dbReference>
<evidence type="ECO:0000256" key="1">
    <source>
        <dbReference type="ARBA" id="ARBA00000843"/>
    </source>
</evidence>
<evidence type="ECO:0000256" key="9">
    <source>
        <dbReference type="ARBA" id="ARBA00022801"/>
    </source>
</evidence>
<dbReference type="InterPro" id="IPR023170">
    <property type="entry name" value="HhH_base_excis_C"/>
</dbReference>
<dbReference type="GO" id="GO:0034039">
    <property type="term" value="F:8-oxo-7,8-dihydroguanine DNA N-glycosylase activity"/>
    <property type="evidence" value="ECO:0007669"/>
    <property type="project" value="TreeGrafter"/>
</dbReference>
<dbReference type="InterPro" id="IPR011257">
    <property type="entry name" value="DNA_glycosylase"/>
</dbReference>
<evidence type="ECO:0000256" key="11">
    <source>
        <dbReference type="ARBA" id="ARBA00023014"/>
    </source>
</evidence>
<name>A0A562IXM2_9ACTN</name>
<dbReference type="Gene3D" id="1.10.1670.10">
    <property type="entry name" value="Helix-hairpin-Helix base-excision DNA repair enzymes (C-terminal)"/>
    <property type="match status" value="1"/>
</dbReference>
<proteinExistence type="inferred from homology"/>
<comment type="similarity">
    <text evidence="3">Belongs to the Nth/MutY family.</text>
</comment>
<reference evidence="15 16" key="1">
    <citation type="submission" date="2019-07" db="EMBL/GenBank/DDBJ databases">
        <title>R&amp;d 2014.</title>
        <authorList>
            <person name="Klenk H.-P."/>
        </authorList>
    </citation>
    <scope>NUCLEOTIDE SEQUENCE [LARGE SCALE GENOMIC DNA]</scope>
    <source>
        <strain evidence="15 16">DSM 45764</strain>
    </source>
</reference>
<comment type="cofactor">
    <cofactor evidence="2">
        <name>[4Fe-4S] cluster</name>
        <dbReference type="ChEBI" id="CHEBI:49883"/>
    </cofactor>
</comment>
<evidence type="ECO:0000256" key="12">
    <source>
        <dbReference type="ARBA" id="ARBA00023204"/>
    </source>
</evidence>
<comment type="catalytic activity">
    <reaction evidence="1">
        <text>Hydrolyzes free adenine bases from 7,8-dihydro-8-oxoguanine:adenine mismatched double-stranded DNA, leaving an apurinic site.</text>
        <dbReference type="EC" id="3.2.2.31"/>
    </reaction>
</comment>
<dbReference type="Pfam" id="PF00730">
    <property type="entry name" value="HhH-GPD"/>
    <property type="match status" value="1"/>
</dbReference>
<dbReference type="GO" id="GO:0006298">
    <property type="term" value="P:mismatch repair"/>
    <property type="evidence" value="ECO:0007669"/>
    <property type="project" value="TreeGrafter"/>
</dbReference>
<feature type="domain" description="HhH-GPD" evidence="14">
    <location>
        <begin position="52"/>
        <end position="203"/>
    </location>
</feature>
<dbReference type="GO" id="GO:0051539">
    <property type="term" value="F:4 iron, 4 sulfur cluster binding"/>
    <property type="evidence" value="ECO:0007669"/>
    <property type="project" value="UniProtKB-KW"/>
</dbReference>
<dbReference type="PANTHER" id="PTHR42944:SF1">
    <property type="entry name" value="ADENINE DNA GLYCOSYLASE"/>
    <property type="match status" value="1"/>
</dbReference>
<dbReference type="CDD" id="cd00056">
    <property type="entry name" value="ENDO3c"/>
    <property type="match status" value="1"/>
</dbReference>
<dbReference type="GO" id="GO:0032357">
    <property type="term" value="F:oxidized purine DNA binding"/>
    <property type="evidence" value="ECO:0007669"/>
    <property type="project" value="TreeGrafter"/>
</dbReference>
<keyword evidence="8" id="KW-0227">DNA damage</keyword>
<dbReference type="GO" id="GO:0006284">
    <property type="term" value="P:base-excision repair"/>
    <property type="evidence" value="ECO:0007669"/>
    <property type="project" value="InterPro"/>
</dbReference>
<accession>A0A562IXM2</accession>
<comment type="caution">
    <text evidence="15">The sequence shown here is derived from an EMBL/GenBank/DDBJ whole genome shotgun (WGS) entry which is preliminary data.</text>
</comment>
<dbReference type="AlphaFoldDB" id="A0A562IXM2"/>
<dbReference type="InterPro" id="IPR003265">
    <property type="entry name" value="HhH-GPD_domain"/>
</dbReference>
<evidence type="ECO:0000256" key="10">
    <source>
        <dbReference type="ARBA" id="ARBA00023004"/>
    </source>
</evidence>
<evidence type="ECO:0000256" key="5">
    <source>
        <dbReference type="ARBA" id="ARBA00022023"/>
    </source>
</evidence>
<gene>
    <name evidence="15" type="ORF">JD78_04179</name>
</gene>
<evidence type="ECO:0000256" key="3">
    <source>
        <dbReference type="ARBA" id="ARBA00008343"/>
    </source>
</evidence>
<dbReference type="Pfam" id="PF00633">
    <property type="entry name" value="HHH"/>
    <property type="match status" value="1"/>
</dbReference>
<evidence type="ECO:0000256" key="2">
    <source>
        <dbReference type="ARBA" id="ARBA00001966"/>
    </source>
</evidence>
<dbReference type="SMART" id="SM00478">
    <property type="entry name" value="ENDO3c"/>
    <property type="match status" value="1"/>
</dbReference>
<keyword evidence="10" id="KW-0408">Iron</keyword>
<dbReference type="PANTHER" id="PTHR42944">
    <property type="entry name" value="ADENINE DNA GLYCOSYLASE"/>
    <property type="match status" value="1"/>
</dbReference>
<evidence type="ECO:0000313" key="16">
    <source>
        <dbReference type="Proteomes" id="UP000321490"/>
    </source>
</evidence>
<dbReference type="EMBL" id="VLKF01000001">
    <property type="protein sequence ID" value="TWH75616.1"/>
    <property type="molecule type" value="Genomic_DNA"/>
</dbReference>
<evidence type="ECO:0000256" key="7">
    <source>
        <dbReference type="ARBA" id="ARBA00022723"/>
    </source>
</evidence>
<keyword evidence="7" id="KW-0479">Metal-binding</keyword>
<dbReference type="Proteomes" id="UP000321490">
    <property type="component" value="Unassembled WGS sequence"/>
</dbReference>
<evidence type="ECO:0000259" key="14">
    <source>
        <dbReference type="SMART" id="SM00478"/>
    </source>
</evidence>
<keyword evidence="12" id="KW-0234">DNA repair</keyword>
<dbReference type="OrthoDB" id="9802365at2"/>
<evidence type="ECO:0000256" key="13">
    <source>
        <dbReference type="ARBA" id="ARBA00023295"/>
    </source>
</evidence>
<sequence length="303" mass="32626">MSALPGTDRSTAVPSPEPVGETIVDWYAGAARDLPWRAPGTDPWAVLVSEVMLQQTPVARVEPVWREWVRRWPTPASLAAESPAEVIRAWGKLGYPRRALRLREAAIAVTERHDGRVPADVAELEALPGVGTYTARAVSCFGHGRRQPVVDTNVRRVVARLVHGRAEAAPARATDLTDIAALAPDDDARAVRFSVAVMELGALVCVAGAPRCPACPVRDRCAWRLAGSPAHEGPPRRVQKFAGTDRQVRGRLLDVLRGADGPVPADALAPVWDDPVQRARCLDSLLVDGLVEQTADGRFTLPG</sequence>
<keyword evidence="11" id="KW-0411">Iron-sulfur</keyword>
<evidence type="ECO:0000256" key="4">
    <source>
        <dbReference type="ARBA" id="ARBA00012045"/>
    </source>
</evidence>
<dbReference type="FunFam" id="1.10.340.30:FF:000003">
    <property type="entry name" value="A/G-specific adenine glycosylase"/>
    <property type="match status" value="1"/>
</dbReference>
<keyword evidence="6" id="KW-0004">4Fe-4S</keyword>
<dbReference type="GO" id="GO:0046872">
    <property type="term" value="F:metal ion binding"/>
    <property type="evidence" value="ECO:0007669"/>
    <property type="project" value="UniProtKB-KW"/>
</dbReference>
<dbReference type="Gene3D" id="1.10.340.30">
    <property type="entry name" value="Hypothetical protein, domain 2"/>
    <property type="match status" value="1"/>
</dbReference>
<protein>
    <recommendedName>
        <fullName evidence="5">Adenine DNA glycosylase</fullName>
        <ecNumber evidence="4">3.2.2.31</ecNumber>
    </recommendedName>
</protein>
<evidence type="ECO:0000256" key="8">
    <source>
        <dbReference type="ARBA" id="ARBA00022763"/>
    </source>
</evidence>
<dbReference type="GO" id="GO:0035485">
    <property type="term" value="F:adenine/guanine mispair binding"/>
    <property type="evidence" value="ECO:0007669"/>
    <property type="project" value="TreeGrafter"/>
</dbReference>
<keyword evidence="9" id="KW-0378">Hydrolase</keyword>
<keyword evidence="16" id="KW-1185">Reference proteome</keyword>
<dbReference type="GO" id="GO:0000701">
    <property type="term" value="F:purine-specific mismatch base pair DNA N-glycosylase activity"/>
    <property type="evidence" value="ECO:0007669"/>
    <property type="project" value="UniProtKB-EC"/>
</dbReference>
<evidence type="ECO:0000256" key="6">
    <source>
        <dbReference type="ARBA" id="ARBA00022485"/>
    </source>
</evidence>
<dbReference type="RefSeq" id="WP_153362305.1">
    <property type="nucleotide sequence ID" value="NZ_ML762541.1"/>
</dbReference>
<dbReference type="InterPro" id="IPR044298">
    <property type="entry name" value="MIG/MutY"/>
</dbReference>
<keyword evidence="13" id="KW-0326">Glycosidase</keyword>
<dbReference type="SUPFAM" id="SSF48150">
    <property type="entry name" value="DNA-glycosylase"/>
    <property type="match status" value="1"/>
</dbReference>
<evidence type="ECO:0000313" key="15">
    <source>
        <dbReference type="EMBL" id="TWH75616.1"/>
    </source>
</evidence>
<dbReference type="EC" id="3.2.2.31" evidence="4"/>
<organism evidence="15 16">
    <name type="scientific">Modestobacter roseus</name>
    <dbReference type="NCBI Taxonomy" id="1181884"/>
    <lineage>
        <taxon>Bacteria</taxon>
        <taxon>Bacillati</taxon>
        <taxon>Actinomycetota</taxon>
        <taxon>Actinomycetes</taxon>
        <taxon>Geodermatophilales</taxon>
        <taxon>Geodermatophilaceae</taxon>
        <taxon>Modestobacter</taxon>
    </lineage>
</organism>